<feature type="transmembrane region" description="Helical" evidence="1">
    <location>
        <begin position="30"/>
        <end position="54"/>
    </location>
</feature>
<keyword evidence="1" id="KW-0472">Membrane</keyword>
<reference evidence="3" key="1">
    <citation type="journal article" date="2018" name="Nat. Microbiol.">
        <title>Leveraging single-cell genomics to expand the fungal tree of life.</title>
        <authorList>
            <person name="Ahrendt S.R."/>
            <person name="Quandt C.A."/>
            <person name="Ciobanu D."/>
            <person name="Clum A."/>
            <person name="Salamov A."/>
            <person name="Andreopoulos B."/>
            <person name="Cheng J.F."/>
            <person name="Woyke T."/>
            <person name="Pelin A."/>
            <person name="Henrissat B."/>
            <person name="Reynolds N.K."/>
            <person name="Benny G.L."/>
            <person name="Smith M.E."/>
            <person name="James T.Y."/>
            <person name="Grigoriev I.V."/>
        </authorList>
    </citation>
    <scope>NUCLEOTIDE SEQUENCE [LARGE SCALE GENOMIC DNA]</scope>
    <source>
        <strain evidence="3">Benny S71-1</strain>
    </source>
</reference>
<name>A0A4P9Z383_9FUNG</name>
<keyword evidence="1" id="KW-1133">Transmembrane helix</keyword>
<keyword evidence="3" id="KW-1185">Reference proteome</keyword>
<evidence type="ECO:0000313" key="2">
    <source>
        <dbReference type="EMBL" id="RKP25960.1"/>
    </source>
</evidence>
<dbReference type="EMBL" id="KZ989559">
    <property type="protein sequence ID" value="RKP25960.1"/>
    <property type="molecule type" value="Genomic_DNA"/>
</dbReference>
<feature type="transmembrane region" description="Helical" evidence="1">
    <location>
        <begin position="75"/>
        <end position="100"/>
    </location>
</feature>
<feature type="transmembrane region" description="Helical" evidence="1">
    <location>
        <begin position="268"/>
        <end position="285"/>
    </location>
</feature>
<feature type="transmembrane region" description="Helical" evidence="1">
    <location>
        <begin position="297"/>
        <end position="324"/>
    </location>
</feature>
<keyword evidence="1" id="KW-0812">Transmembrane</keyword>
<sequence length="507" mass="56982">MTGISAENAAGICFPTIDIYDCVFDQRLNYAIMACLAVSCLNSAVAGFIASYRWSRGLLTVLFRRVDGYWLPKPVDTLLIGLWIMNSVRAVMYACTLFNWPEYRLVRTIINILGTILMPLVSTFFVVGIIAHIPAIFAQSTYRHRESALPSAVIREWAAHWKQYSIRLPSTTFLYWAAVTICLQMFMLHLAIGIWLNWAYEHKYTSMIRIANPIMFISMTVSTLMILAASIYYCYGFYRIMYVHVHRPDDEHPANSAEKQSAHRFRNIFLAIIIIYTTACVHTVVKGICNELFLQKPWLHMLFMLIPHALVYPAFEMIIFVNVLQSSRAQVRRDTYAGTADDHAVGLPMEQVRPNYSYRTSQSKRATASTLNHTGYDPSLVWHSLTSIPPQHTADTESQGKPECIEEMELIAGHVSPSPSSPSEKSDTFVEAAVAPCDSPVMGAGLSRPSYETSAYDVLCNEARTKQQQSNSDGDGKGHAALYSISPNEFGEVNHSLLQVSPRRCAT</sequence>
<evidence type="ECO:0000256" key="1">
    <source>
        <dbReference type="SAM" id="Phobius"/>
    </source>
</evidence>
<feature type="transmembrane region" description="Helical" evidence="1">
    <location>
        <begin position="112"/>
        <end position="137"/>
    </location>
</feature>
<proteinExistence type="predicted"/>
<feature type="transmembrane region" description="Helical" evidence="1">
    <location>
        <begin position="216"/>
        <end position="238"/>
    </location>
</feature>
<protein>
    <submittedName>
        <fullName evidence="2">Uncharacterized protein</fullName>
    </submittedName>
</protein>
<dbReference type="Proteomes" id="UP000278143">
    <property type="component" value="Unassembled WGS sequence"/>
</dbReference>
<feature type="transmembrane region" description="Helical" evidence="1">
    <location>
        <begin position="173"/>
        <end position="196"/>
    </location>
</feature>
<dbReference type="OrthoDB" id="5575886at2759"/>
<evidence type="ECO:0000313" key="3">
    <source>
        <dbReference type="Proteomes" id="UP000278143"/>
    </source>
</evidence>
<accession>A0A4P9Z383</accession>
<gene>
    <name evidence="2" type="ORF">SYNPS1DRAFT_28322</name>
</gene>
<dbReference type="AlphaFoldDB" id="A0A4P9Z383"/>
<organism evidence="2 3">
    <name type="scientific">Syncephalis pseudoplumigaleata</name>
    <dbReference type="NCBI Taxonomy" id="1712513"/>
    <lineage>
        <taxon>Eukaryota</taxon>
        <taxon>Fungi</taxon>
        <taxon>Fungi incertae sedis</taxon>
        <taxon>Zoopagomycota</taxon>
        <taxon>Zoopagomycotina</taxon>
        <taxon>Zoopagomycetes</taxon>
        <taxon>Zoopagales</taxon>
        <taxon>Piptocephalidaceae</taxon>
        <taxon>Syncephalis</taxon>
    </lineage>
</organism>